<dbReference type="Gene3D" id="1.20.1250.20">
    <property type="entry name" value="MFS general substrate transporter like domains"/>
    <property type="match status" value="1"/>
</dbReference>
<dbReference type="CDD" id="cd06173">
    <property type="entry name" value="MFS_MefA_like"/>
    <property type="match status" value="1"/>
</dbReference>
<feature type="domain" description="Major facilitator superfamily (MFS) profile" evidence="11">
    <location>
        <begin position="23"/>
        <end position="408"/>
    </location>
</feature>
<dbReference type="Proteomes" id="UP000634780">
    <property type="component" value="Unassembled WGS sequence"/>
</dbReference>
<feature type="transmembrane region" description="Helical" evidence="10">
    <location>
        <begin position="89"/>
        <end position="112"/>
    </location>
</feature>
<feature type="transmembrane region" description="Helical" evidence="10">
    <location>
        <begin position="118"/>
        <end position="140"/>
    </location>
</feature>
<evidence type="ECO:0000256" key="5">
    <source>
        <dbReference type="ARBA" id="ARBA00022989"/>
    </source>
</evidence>
<evidence type="ECO:0000313" key="13">
    <source>
        <dbReference type="Proteomes" id="UP000634780"/>
    </source>
</evidence>
<evidence type="ECO:0000256" key="8">
    <source>
        <dbReference type="ARBA" id="ARBA00040914"/>
    </source>
</evidence>
<evidence type="ECO:0000256" key="7">
    <source>
        <dbReference type="ARBA" id="ARBA00038075"/>
    </source>
</evidence>
<proteinExistence type="inferred from homology"/>
<dbReference type="InterPro" id="IPR020846">
    <property type="entry name" value="MFS_dom"/>
</dbReference>
<gene>
    <name evidence="12" type="ORF">JGB26_18670</name>
</gene>
<evidence type="ECO:0000256" key="1">
    <source>
        <dbReference type="ARBA" id="ARBA00004429"/>
    </source>
</evidence>
<feature type="transmembrane region" description="Helical" evidence="10">
    <location>
        <begin position="296"/>
        <end position="313"/>
    </location>
</feature>
<feature type="transmembrane region" description="Helical" evidence="10">
    <location>
        <begin position="56"/>
        <end position="77"/>
    </location>
</feature>
<feature type="transmembrane region" description="Helical" evidence="10">
    <location>
        <begin position="355"/>
        <end position="377"/>
    </location>
</feature>
<accession>A0ABS0X816</accession>
<name>A0ABS0X816_9ACTN</name>
<comment type="similarity">
    <text evidence="7">Belongs to the major facilitator superfamily. Drug:H(+) antiporter-3 (DHA3) (TC 2.A.1.21) family.</text>
</comment>
<feature type="transmembrane region" description="Helical" evidence="10">
    <location>
        <begin position="234"/>
        <end position="257"/>
    </location>
</feature>
<evidence type="ECO:0000256" key="10">
    <source>
        <dbReference type="SAM" id="Phobius"/>
    </source>
</evidence>
<dbReference type="PROSITE" id="PS50850">
    <property type="entry name" value="MFS"/>
    <property type="match status" value="1"/>
</dbReference>
<keyword evidence="4 10" id="KW-0812">Transmembrane</keyword>
<keyword evidence="6 10" id="KW-0472">Membrane</keyword>
<feature type="transmembrane region" description="Helical" evidence="10">
    <location>
        <begin position="263"/>
        <end position="284"/>
    </location>
</feature>
<evidence type="ECO:0000256" key="6">
    <source>
        <dbReference type="ARBA" id="ARBA00023136"/>
    </source>
</evidence>
<feature type="transmembrane region" description="Helical" evidence="10">
    <location>
        <begin position="26"/>
        <end position="50"/>
    </location>
</feature>
<keyword evidence="13" id="KW-1185">Reference proteome</keyword>
<comment type="subcellular location">
    <subcellularLocation>
        <location evidence="1">Cell inner membrane</location>
        <topology evidence="1">Multi-pass membrane protein</topology>
    </subcellularLocation>
</comment>
<feature type="region of interest" description="Disordered" evidence="9">
    <location>
        <begin position="409"/>
        <end position="468"/>
    </location>
</feature>
<sequence>MRHGGAAVRRGASSPDSLRRNRDFQLLCAGQGLSLLGSGASAIALPLLVLQSTGSALHVGLVEAVWTGSLALACLPAGPIADRFDRRAVLLLCEAGRAVASAALAAAVLAGLASLPVLLVAGAVLGFLTAPFNAAVLPLVREVVPESKLATALAVNQVRGQAAYLLGPVVGGALFSVDASWPFWLDCASYTISVCCVLALRVRPGTPPGAREGWWPSFTTGLRFLWRQRLLRRLTLVASAQNFVFDGVYLAIVVTTARQGVSALSVGVVTATSAAGAMAGVMLAPLAGRRLRPSTLLLSTGAVCAVLVGAMALPSTAAALAALLAGCALAVAVSGSVMTLARLRHTPGHLQGRTNSTIGLLFMATPPLGATLAGVMLEGLPGPAVFLFFGGLLAVLAALSPGEGTFRFEGASRSADDEEGAQEHREDGSREAAGGGRQHDGDGGRPRSPAPPPAAAPRPKSPGDAHIG</sequence>
<dbReference type="EMBL" id="JAEKOZ010000010">
    <property type="protein sequence ID" value="MBJ3809119.1"/>
    <property type="molecule type" value="Genomic_DNA"/>
</dbReference>
<keyword evidence="5 10" id="KW-1133">Transmembrane helix</keyword>
<dbReference type="InterPro" id="IPR011701">
    <property type="entry name" value="MFS"/>
</dbReference>
<dbReference type="RefSeq" id="WP_190117356.1">
    <property type="nucleotide sequence ID" value="NZ_BMVR01000007.1"/>
</dbReference>
<evidence type="ECO:0000313" key="12">
    <source>
        <dbReference type="EMBL" id="MBJ3809119.1"/>
    </source>
</evidence>
<evidence type="ECO:0000256" key="4">
    <source>
        <dbReference type="ARBA" id="ARBA00022692"/>
    </source>
</evidence>
<comment type="caution">
    <text evidence="12">The sequence shown here is derived from an EMBL/GenBank/DDBJ whole genome shotgun (WGS) entry which is preliminary data.</text>
</comment>
<organism evidence="12 13">
    <name type="scientific">Streptomyces flavofungini</name>
    <dbReference type="NCBI Taxonomy" id="68200"/>
    <lineage>
        <taxon>Bacteria</taxon>
        <taxon>Bacillati</taxon>
        <taxon>Actinomycetota</taxon>
        <taxon>Actinomycetes</taxon>
        <taxon>Kitasatosporales</taxon>
        <taxon>Streptomycetaceae</taxon>
        <taxon>Streptomyces</taxon>
    </lineage>
</organism>
<evidence type="ECO:0000256" key="2">
    <source>
        <dbReference type="ARBA" id="ARBA00022448"/>
    </source>
</evidence>
<dbReference type="SUPFAM" id="SSF103473">
    <property type="entry name" value="MFS general substrate transporter"/>
    <property type="match status" value="1"/>
</dbReference>
<dbReference type="PANTHER" id="PTHR23513">
    <property type="entry name" value="INTEGRAL MEMBRANE EFFLUX PROTEIN-RELATED"/>
    <property type="match status" value="1"/>
</dbReference>
<evidence type="ECO:0000256" key="3">
    <source>
        <dbReference type="ARBA" id="ARBA00022475"/>
    </source>
</evidence>
<evidence type="ECO:0000256" key="9">
    <source>
        <dbReference type="SAM" id="MobiDB-lite"/>
    </source>
</evidence>
<feature type="transmembrane region" description="Helical" evidence="10">
    <location>
        <begin position="383"/>
        <end position="399"/>
    </location>
</feature>
<reference evidence="12 13" key="1">
    <citation type="submission" date="2020-12" db="EMBL/GenBank/DDBJ databases">
        <title>Streptomyces typhae sp. nov., a novel endophytic actinomycete isolated from the root of cattail pollen (Typha angustifolia L.).</title>
        <authorList>
            <person name="Peng C."/>
            <person name="Liu C."/>
        </authorList>
    </citation>
    <scope>NUCLEOTIDE SEQUENCE [LARGE SCALE GENOMIC DNA]</scope>
    <source>
        <strain evidence="12 13">JCM 4753</strain>
    </source>
</reference>
<keyword evidence="2" id="KW-0813">Transport</keyword>
<dbReference type="PANTHER" id="PTHR23513:SF9">
    <property type="entry name" value="ENTEROBACTIN EXPORTER ENTS"/>
    <property type="match status" value="1"/>
</dbReference>
<feature type="compositionally biased region" description="Basic and acidic residues" evidence="9">
    <location>
        <begin position="421"/>
        <end position="430"/>
    </location>
</feature>
<dbReference type="InterPro" id="IPR036259">
    <property type="entry name" value="MFS_trans_sf"/>
</dbReference>
<feature type="compositionally biased region" description="Pro residues" evidence="9">
    <location>
        <begin position="448"/>
        <end position="460"/>
    </location>
</feature>
<protein>
    <recommendedName>
        <fullName evidence="8">Multidrug efflux pump Tap</fullName>
    </recommendedName>
</protein>
<feature type="transmembrane region" description="Helical" evidence="10">
    <location>
        <begin position="319"/>
        <end position="343"/>
    </location>
</feature>
<keyword evidence="3" id="KW-1003">Cell membrane</keyword>
<dbReference type="Pfam" id="PF07690">
    <property type="entry name" value="MFS_1"/>
    <property type="match status" value="1"/>
</dbReference>
<evidence type="ECO:0000259" key="11">
    <source>
        <dbReference type="PROSITE" id="PS50850"/>
    </source>
</evidence>